<feature type="transmembrane region" description="Helical" evidence="9">
    <location>
        <begin position="366"/>
        <end position="390"/>
    </location>
</feature>
<evidence type="ECO:0000256" key="4">
    <source>
        <dbReference type="ARBA" id="ARBA00022679"/>
    </source>
</evidence>
<dbReference type="GO" id="GO:0005886">
    <property type="term" value="C:plasma membrane"/>
    <property type="evidence" value="ECO:0007669"/>
    <property type="project" value="UniProtKB-SubCell"/>
</dbReference>
<dbReference type="Proteomes" id="UP000248924">
    <property type="component" value="Unassembled WGS sequence"/>
</dbReference>
<sequence>MAGTRSANTRRPSACLRTAPDLVSSVSPRPGRATRRPPTEFVPVPVSGGTMTVGVQVVRAGEPAGPVPPRRRMVLPLLLVLGWLLGVAWRIWLARHSSMPIAHTDEDSYLNTARALAGGPGGFSSENGTLRRIGYPLLIAPAFLLDRDFVDTYLLVRVVNAALNAALLPLAYLLGRRLLNLPRWPALVAAAVAATLPAAVFYAGVAMTDAVLAPLLVGWLLAVHRLVERPGPLTAAVAGTLAGAGHLLHSRGVVIVAGYAGLVLLLVGRRRLGPAGLLAATLPVLAAALGNEAGVRLLGDTVRLLGDPPGERTLRAVASGPGLLRVLAAVGTQLWYLVVITFGLAGLAGSAAVARLRRAGRDDPTGWTLGVALATTVGVAVGAAVVLAGITDKPADAIYGRYVQMLAPFWLVVGVGVLLGTAYRPLLRHAAVTVTVLAAGGVLVHARLAYAETRGEALRYGGFSAPDLMALTGGWRQMRPLAGAAVGVGAGLLLVVVARHRRSRAVALAALVVVNLAAMQVIAQRLVRPMAAAGTPAPSVADLGIQPGERVRASTGVPYLIRFNLSHQVTWTEVSWFADRPPAAADVVFARWAPGEPDDWDGTRYGFVRLGGDPAQKWAAWRRG</sequence>
<gene>
    <name evidence="10" type="ORF">C1I95_03380</name>
</gene>
<dbReference type="EMBL" id="POTY01000010">
    <property type="protein sequence ID" value="PZG23382.1"/>
    <property type="molecule type" value="Genomic_DNA"/>
</dbReference>
<comment type="caution">
    <text evidence="10">The sequence shown here is derived from an EMBL/GenBank/DDBJ whole genome shotgun (WGS) entry which is preliminary data.</text>
</comment>
<evidence type="ECO:0000256" key="2">
    <source>
        <dbReference type="ARBA" id="ARBA00022475"/>
    </source>
</evidence>
<dbReference type="GO" id="GO:0016763">
    <property type="term" value="F:pentosyltransferase activity"/>
    <property type="evidence" value="ECO:0007669"/>
    <property type="project" value="TreeGrafter"/>
</dbReference>
<keyword evidence="11" id="KW-1185">Reference proteome</keyword>
<feature type="region of interest" description="Disordered" evidence="8">
    <location>
        <begin position="1"/>
        <end position="45"/>
    </location>
</feature>
<evidence type="ECO:0000256" key="3">
    <source>
        <dbReference type="ARBA" id="ARBA00022676"/>
    </source>
</evidence>
<name>A0A2W2EGD9_9ACTN</name>
<keyword evidence="4" id="KW-0808">Transferase</keyword>
<proteinExistence type="predicted"/>
<dbReference type="InterPro" id="IPR050297">
    <property type="entry name" value="LipidA_mod_glycosyltrf_83"/>
</dbReference>
<dbReference type="PANTHER" id="PTHR33908">
    <property type="entry name" value="MANNOSYLTRANSFERASE YKCB-RELATED"/>
    <property type="match status" value="1"/>
</dbReference>
<feature type="compositionally biased region" description="Polar residues" evidence="8">
    <location>
        <begin position="1"/>
        <end position="11"/>
    </location>
</feature>
<keyword evidence="3" id="KW-0328">Glycosyltransferase</keyword>
<feature type="transmembrane region" description="Helical" evidence="9">
    <location>
        <begin position="481"/>
        <end position="498"/>
    </location>
</feature>
<organism evidence="10 11">
    <name type="scientific">Micromonospora craterilacus</name>
    <dbReference type="NCBI Taxonomy" id="1655439"/>
    <lineage>
        <taxon>Bacteria</taxon>
        <taxon>Bacillati</taxon>
        <taxon>Actinomycetota</taxon>
        <taxon>Actinomycetes</taxon>
        <taxon>Micromonosporales</taxon>
        <taxon>Micromonosporaceae</taxon>
        <taxon>Micromonospora</taxon>
    </lineage>
</organism>
<keyword evidence="6 9" id="KW-1133">Transmembrane helix</keyword>
<evidence type="ECO:0000256" key="6">
    <source>
        <dbReference type="ARBA" id="ARBA00022989"/>
    </source>
</evidence>
<evidence type="ECO:0000313" key="11">
    <source>
        <dbReference type="Proteomes" id="UP000248924"/>
    </source>
</evidence>
<feature type="transmembrane region" description="Helical" evidence="9">
    <location>
        <begin position="73"/>
        <end position="92"/>
    </location>
</feature>
<feature type="transmembrane region" description="Helical" evidence="9">
    <location>
        <begin position="430"/>
        <end position="450"/>
    </location>
</feature>
<keyword evidence="7 9" id="KW-0472">Membrane</keyword>
<feature type="transmembrane region" description="Helical" evidence="9">
    <location>
        <begin position="154"/>
        <end position="174"/>
    </location>
</feature>
<feature type="transmembrane region" description="Helical" evidence="9">
    <location>
        <begin position="505"/>
        <end position="523"/>
    </location>
</feature>
<feature type="transmembrane region" description="Helical" evidence="9">
    <location>
        <begin position="402"/>
        <end position="423"/>
    </location>
</feature>
<evidence type="ECO:0000256" key="1">
    <source>
        <dbReference type="ARBA" id="ARBA00004651"/>
    </source>
</evidence>
<keyword evidence="5 9" id="KW-0812">Transmembrane</keyword>
<dbReference type="PANTHER" id="PTHR33908:SF11">
    <property type="entry name" value="MEMBRANE PROTEIN"/>
    <property type="match status" value="1"/>
</dbReference>
<comment type="subcellular location">
    <subcellularLocation>
        <location evidence="1">Cell membrane</location>
        <topology evidence="1">Multi-pass membrane protein</topology>
    </subcellularLocation>
</comment>
<feature type="transmembrane region" description="Helical" evidence="9">
    <location>
        <begin position="186"/>
        <end position="205"/>
    </location>
</feature>
<evidence type="ECO:0000256" key="7">
    <source>
        <dbReference type="ARBA" id="ARBA00023136"/>
    </source>
</evidence>
<feature type="transmembrane region" description="Helical" evidence="9">
    <location>
        <begin position="248"/>
        <end position="268"/>
    </location>
</feature>
<feature type="transmembrane region" description="Helical" evidence="9">
    <location>
        <begin position="334"/>
        <end position="354"/>
    </location>
</feature>
<evidence type="ECO:0000313" key="10">
    <source>
        <dbReference type="EMBL" id="PZG23382.1"/>
    </source>
</evidence>
<evidence type="ECO:0000256" key="9">
    <source>
        <dbReference type="SAM" id="Phobius"/>
    </source>
</evidence>
<reference evidence="10 11" key="1">
    <citation type="submission" date="2018-01" db="EMBL/GenBank/DDBJ databases">
        <title>Draft genome sequence of Jishengella sp. NA12.</title>
        <authorList>
            <person name="Sahin N."/>
            <person name="Ay H."/>
            <person name="Saygin H."/>
        </authorList>
    </citation>
    <scope>NUCLEOTIDE SEQUENCE [LARGE SCALE GENOMIC DNA]</scope>
    <source>
        <strain evidence="10 11">NA12</strain>
    </source>
</reference>
<evidence type="ECO:0000256" key="5">
    <source>
        <dbReference type="ARBA" id="ARBA00022692"/>
    </source>
</evidence>
<accession>A0A2W2EGD9</accession>
<evidence type="ECO:0000256" key="8">
    <source>
        <dbReference type="SAM" id="MobiDB-lite"/>
    </source>
</evidence>
<keyword evidence="2" id="KW-1003">Cell membrane</keyword>
<protein>
    <submittedName>
        <fullName evidence="10">Uncharacterized protein</fullName>
    </submittedName>
</protein>
<dbReference type="GO" id="GO:0009103">
    <property type="term" value="P:lipopolysaccharide biosynthetic process"/>
    <property type="evidence" value="ECO:0007669"/>
    <property type="project" value="UniProtKB-ARBA"/>
</dbReference>
<dbReference type="AlphaFoldDB" id="A0A2W2EGD9"/>